<reference evidence="2 3" key="1">
    <citation type="journal article" date="2024" name="IMA Fungus">
        <title>Apiospora arundinis, a panoply of carbohydrate-active enzymes and secondary metabolites.</title>
        <authorList>
            <person name="Sorensen T."/>
            <person name="Petersen C."/>
            <person name="Muurmann A.T."/>
            <person name="Christiansen J.V."/>
            <person name="Brundto M.L."/>
            <person name="Overgaard C.K."/>
            <person name="Boysen A.T."/>
            <person name="Wollenberg R.D."/>
            <person name="Larsen T.O."/>
            <person name="Sorensen J.L."/>
            <person name="Nielsen K.L."/>
            <person name="Sondergaard T.E."/>
        </authorList>
    </citation>
    <scope>NUCLEOTIDE SEQUENCE [LARGE SCALE GENOMIC DNA]</scope>
    <source>
        <strain evidence="2 3">AAU 773</strain>
    </source>
</reference>
<evidence type="ECO:0000313" key="2">
    <source>
        <dbReference type="EMBL" id="KAK8857084.1"/>
    </source>
</evidence>
<feature type="compositionally biased region" description="Acidic residues" evidence="1">
    <location>
        <begin position="346"/>
        <end position="355"/>
    </location>
</feature>
<organism evidence="2 3">
    <name type="scientific">Apiospora arundinis</name>
    <dbReference type="NCBI Taxonomy" id="335852"/>
    <lineage>
        <taxon>Eukaryota</taxon>
        <taxon>Fungi</taxon>
        <taxon>Dikarya</taxon>
        <taxon>Ascomycota</taxon>
        <taxon>Pezizomycotina</taxon>
        <taxon>Sordariomycetes</taxon>
        <taxon>Xylariomycetidae</taxon>
        <taxon>Amphisphaeriales</taxon>
        <taxon>Apiosporaceae</taxon>
        <taxon>Apiospora</taxon>
    </lineage>
</organism>
<comment type="caution">
    <text evidence="2">The sequence shown here is derived from an EMBL/GenBank/DDBJ whole genome shotgun (WGS) entry which is preliminary data.</text>
</comment>
<evidence type="ECO:0000313" key="3">
    <source>
        <dbReference type="Proteomes" id="UP001390339"/>
    </source>
</evidence>
<evidence type="ECO:0000256" key="1">
    <source>
        <dbReference type="SAM" id="MobiDB-lite"/>
    </source>
</evidence>
<dbReference type="EMBL" id="JAPCWZ010000007">
    <property type="protein sequence ID" value="KAK8857084.1"/>
    <property type="molecule type" value="Genomic_DNA"/>
</dbReference>
<dbReference type="Proteomes" id="UP001390339">
    <property type="component" value="Unassembled WGS sequence"/>
</dbReference>
<gene>
    <name evidence="2" type="ORF">PGQ11_012996</name>
</gene>
<accession>A0ABR2I3W8</accession>
<feature type="region of interest" description="Disordered" evidence="1">
    <location>
        <begin position="303"/>
        <end position="382"/>
    </location>
</feature>
<feature type="compositionally biased region" description="Basic and acidic residues" evidence="1">
    <location>
        <begin position="333"/>
        <end position="345"/>
    </location>
</feature>
<sequence length="382" mass="42094">MCKQYVYLSICLEHDCDSIVGKKGRNAYCRTARHGARRLGSCDGGIEYVVTGRHRGTVPCDECKQIKSLRQLCVAASKSATAIAAATWEEDGVSTTVVEDIRSEGDDGETLVDDCYSDRENIGKDDDTEPLRFFANRKARAEKLASAYDFDLAVRQELSAQKVKVLFAKTRGEDELRVVSDRDDSTIEYEEKVPDYIRHKEQQAPIGYYGFETAIMGGRRNMFPQPGSRGAAAPEGLSMFGALEQMRDAQYHHPADTAFDSAAATTATLESESEAEVEINSVRHLKLIKEFFNESVLDTTATKSRRRVKSTAARATGKRSDDSTGSSNYSISDDGKETEEKKVEDSVECGPEDEDAGGKTSETLPPSFGFVFADGGKRRRTC</sequence>
<proteinExistence type="predicted"/>
<keyword evidence="3" id="KW-1185">Reference proteome</keyword>
<name>A0ABR2I3W8_9PEZI</name>
<protein>
    <submittedName>
        <fullName evidence="2">Uncharacterized protein</fullName>
    </submittedName>
</protein>